<dbReference type="Pfam" id="PF00589">
    <property type="entry name" value="Phage_integrase"/>
    <property type="match status" value="1"/>
</dbReference>
<feature type="domain" description="Tyr recombinase" evidence="3">
    <location>
        <begin position="166"/>
        <end position="344"/>
    </location>
</feature>
<keyword evidence="5" id="KW-1185">Reference proteome</keyword>
<dbReference type="GO" id="GO:0003677">
    <property type="term" value="F:DNA binding"/>
    <property type="evidence" value="ECO:0007669"/>
    <property type="project" value="InterPro"/>
</dbReference>
<dbReference type="SUPFAM" id="SSF56349">
    <property type="entry name" value="DNA breaking-rejoining enzymes"/>
    <property type="match status" value="1"/>
</dbReference>
<gene>
    <name evidence="4" type="primary">xerC_9</name>
    <name evidence="4" type="ORF">PFRI_24360</name>
</gene>
<dbReference type="PANTHER" id="PTHR30349">
    <property type="entry name" value="PHAGE INTEGRASE-RELATED"/>
    <property type="match status" value="1"/>
</dbReference>
<dbReference type="InterPro" id="IPR050090">
    <property type="entry name" value="Tyrosine_recombinase_XerCD"/>
</dbReference>
<dbReference type="PANTHER" id="PTHR30349:SF94">
    <property type="entry name" value="INTEGRASE_RECOMBINASE HI_1414-RELATED"/>
    <property type="match status" value="1"/>
</dbReference>
<comment type="caution">
    <text evidence="4">The sequence shown here is derived from an EMBL/GenBank/DDBJ whole genome shotgun (WGS) entry which is preliminary data.</text>
</comment>
<dbReference type="Proteomes" id="UP000184514">
    <property type="component" value="Unassembled WGS sequence"/>
</dbReference>
<dbReference type="InterPro" id="IPR002104">
    <property type="entry name" value="Integrase_catalytic"/>
</dbReference>
<keyword evidence="1" id="KW-0229">DNA integration</keyword>
<evidence type="ECO:0000313" key="4">
    <source>
        <dbReference type="EMBL" id="OJI93313.1"/>
    </source>
</evidence>
<sequence>MASIFETRPGYYTAQVNAGGKRKSKSFRSKTEAKRWARQFEAALDDGKRPDRDATFGQLAEEYLTHLTETKAPSRSKMAAIRIICEYIGRVPTGAMDVGTFRDFAKQRRNGGAGPATILMDLSYIGSILRHGGALADVDTSRAVAALASARAVLGASGAIARPEERKRRPTDAELIGLRDFWAKRLRGLPIWDIVQFAIASGMRLSEITRLRWDDLDETRKTITIRDRKHPRAKKGNDQTVPLLAGPVTIDSAVIDPLAIIQDQRQDGDRIFPYDPATISTSFTRAVASCGIADLRFHDLRHDAASRLFEAGYQIEQVALVTGHRDWNMLRRYTQLQPESLHRD</sequence>
<accession>A0A1L9NVV9</accession>
<dbReference type="InterPro" id="IPR011010">
    <property type="entry name" value="DNA_brk_join_enz"/>
</dbReference>
<evidence type="ECO:0000256" key="2">
    <source>
        <dbReference type="ARBA" id="ARBA00023172"/>
    </source>
</evidence>
<dbReference type="GO" id="GO:0006310">
    <property type="term" value="P:DNA recombination"/>
    <property type="evidence" value="ECO:0007669"/>
    <property type="project" value="UniProtKB-KW"/>
</dbReference>
<dbReference type="GO" id="GO:0015074">
    <property type="term" value="P:DNA integration"/>
    <property type="evidence" value="ECO:0007669"/>
    <property type="project" value="UniProtKB-KW"/>
</dbReference>
<protein>
    <submittedName>
        <fullName evidence="4">Tyrosine recombinase XerC</fullName>
    </submittedName>
</protein>
<organism evidence="4 5">
    <name type="scientific">Planktotalea frisia</name>
    <dbReference type="NCBI Taxonomy" id="696762"/>
    <lineage>
        <taxon>Bacteria</taxon>
        <taxon>Pseudomonadati</taxon>
        <taxon>Pseudomonadota</taxon>
        <taxon>Alphaproteobacteria</taxon>
        <taxon>Rhodobacterales</taxon>
        <taxon>Paracoccaceae</taxon>
        <taxon>Planktotalea</taxon>
    </lineage>
</organism>
<evidence type="ECO:0000259" key="3">
    <source>
        <dbReference type="PROSITE" id="PS51898"/>
    </source>
</evidence>
<dbReference type="InterPro" id="IPR013762">
    <property type="entry name" value="Integrase-like_cat_sf"/>
</dbReference>
<name>A0A1L9NVV9_9RHOB</name>
<dbReference type="STRING" id="696762.PFRI_24360"/>
<evidence type="ECO:0000256" key="1">
    <source>
        <dbReference type="ARBA" id="ARBA00022908"/>
    </source>
</evidence>
<dbReference type="Gene3D" id="1.10.443.10">
    <property type="entry name" value="Intergrase catalytic core"/>
    <property type="match status" value="1"/>
</dbReference>
<dbReference type="AlphaFoldDB" id="A0A1L9NVV9"/>
<reference evidence="4 5" key="1">
    <citation type="submission" date="2016-10" db="EMBL/GenBank/DDBJ databases">
        <title>Genome sequence of Planktotalea frisia SH6-1.</title>
        <authorList>
            <person name="Poehlein A."/>
            <person name="Bakenhus I."/>
            <person name="Voget S."/>
            <person name="Brinkhoff T."/>
            <person name="Simon M."/>
        </authorList>
    </citation>
    <scope>NUCLEOTIDE SEQUENCE [LARGE SCALE GENOMIC DNA]</scope>
    <source>
        <strain evidence="4 5">SH6-1</strain>
    </source>
</reference>
<dbReference type="CDD" id="cd00796">
    <property type="entry name" value="INT_Rci_Hp1_C"/>
    <property type="match status" value="1"/>
</dbReference>
<dbReference type="PROSITE" id="PS51898">
    <property type="entry name" value="TYR_RECOMBINASE"/>
    <property type="match status" value="1"/>
</dbReference>
<evidence type="ECO:0000313" key="5">
    <source>
        <dbReference type="Proteomes" id="UP000184514"/>
    </source>
</evidence>
<dbReference type="RefSeq" id="WP_072630984.1">
    <property type="nucleotide sequence ID" value="NZ_MLCB01000146.1"/>
</dbReference>
<proteinExistence type="predicted"/>
<keyword evidence="2" id="KW-0233">DNA recombination</keyword>
<dbReference type="EMBL" id="MLCB01000146">
    <property type="protein sequence ID" value="OJI93313.1"/>
    <property type="molecule type" value="Genomic_DNA"/>
</dbReference>